<protein>
    <recommendedName>
        <fullName evidence="3">Lipoprotein</fullName>
    </recommendedName>
</protein>
<organism evidence="1 2">
    <name type="scientific">Sneathiella chungangensis</name>
    <dbReference type="NCBI Taxonomy" id="1418234"/>
    <lineage>
        <taxon>Bacteria</taxon>
        <taxon>Pseudomonadati</taxon>
        <taxon>Pseudomonadota</taxon>
        <taxon>Alphaproteobacteria</taxon>
        <taxon>Sneathiellales</taxon>
        <taxon>Sneathiellaceae</taxon>
        <taxon>Sneathiella</taxon>
    </lineage>
</organism>
<evidence type="ECO:0008006" key="3">
    <source>
        <dbReference type="Google" id="ProtNLM"/>
    </source>
</evidence>
<gene>
    <name evidence="1" type="ORF">GQF03_14150</name>
</gene>
<accession>A0A845MJH0</accession>
<evidence type="ECO:0000313" key="2">
    <source>
        <dbReference type="Proteomes" id="UP000445696"/>
    </source>
</evidence>
<dbReference type="RefSeq" id="WP_161339943.1">
    <property type="nucleotide sequence ID" value="NZ_WTVA01000015.1"/>
</dbReference>
<keyword evidence="2" id="KW-1185">Reference proteome</keyword>
<name>A0A845MJH0_9PROT</name>
<dbReference type="AlphaFoldDB" id="A0A845MJH0"/>
<dbReference type="OrthoDB" id="8443104at2"/>
<dbReference type="PROSITE" id="PS51257">
    <property type="entry name" value="PROKAR_LIPOPROTEIN"/>
    <property type="match status" value="1"/>
</dbReference>
<proteinExistence type="predicted"/>
<comment type="caution">
    <text evidence="1">The sequence shown here is derived from an EMBL/GenBank/DDBJ whole genome shotgun (WGS) entry which is preliminary data.</text>
</comment>
<dbReference type="Proteomes" id="UP000445696">
    <property type="component" value="Unassembled WGS sequence"/>
</dbReference>
<evidence type="ECO:0000313" key="1">
    <source>
        <dbReference type="EMBL" id="MZR23476.1"/>
    </source>
</evidence>
<reference evidence="1 2" key="1">
    <citation type="journal article" date="2014" name="Int. J. Syst. Evol. Microbiol.">
        <title>Sneathiella chungangensis sp. nov., isolated from a marine sand, and emended description of the genus Sneathiella.</title>
        <authorList>
            <person name="Siamphan C."/>
            <person name="Kim H."/>
            <person name="Lee J.S."/>
            <person name="Kim W."/>
        </authorList>
    </citation>
    <scope>NUCLEOTIDE SEQUENCE [LARGE SCALE GENOMIC DNA]</scope>
    <source>
        <strain evidence="1 2">KCTC 32476</strain>
    </source>
</reference>
<sequence length="188" mass="20647">MSLYLKLQTLTRATSVMLALFLLTACSGTVETDVLSIFSKPKPLLPCPQVEILPGAETITIFREGEGRDLVDVRFEGIIVPVSGQCQYVDDDTAVIVELILRIGATKGPAATSQSEEFPFFVAIAEKTGKIIAKKIFYSPIEVEEGRRRATVQEELEQRIPLPGLKTGGDYVIIIGFQLTREQMGLQS</sequence>
<dbReference type="EMBL" id="WTVA01000015">
    <property type="protein sequence ID" value="MZR23476.1"/>
    <property type="molecule type" value="Genomic_DNA"/>
</dbReference>